<evidence type="ECO:0000313" key="8">
    <source>
        <dbReference type="Proteomes" id="UP001056937"/>
    </source>
</evidence>
<evidence type="ECO:0000256" key="1">
    <source>
        <dbReference type="ARBA" id="ARBA00010641"/>
    </source>
</evidence>
<dbReference type="Pfam" id="PF08281">
    <property type="entry name" value="Sigma70_r4_2"/>
    <property type="match status" value="1"/>
</dbReference>
<dbReference type="PANTHER" id="PTHR43133">
    <property type="entry name" value="RNA POLYMERASE ECF-TYPE SIGMA FACTO"/>
    <property type="match status" value="1"/>
</dbReference>
<feature type="domain" description="RNA polymerase sigma factor 70 region 4 type 2" evidence="6">
    <location>
        <begin position="104"/>
        <end position="155"/>
    </location>
</feature>
<dbReference type="InterPro" id="IPR013249">
    <property type="entry name" value="RNA_pol_sigma70_r4_t2"/>
</dbReference>
<dbReference type="NCBIfam" id="TIGR02937">
    <property type="entry name" value="sigma70-ECF"/>
    <property type="match status" value="1"/>
</dbReference>
<dbReference type="Gene3D" id="1.10.10.10">
    <property type="entry name" value="Winged helix-like DNA-binding domain superfamily/Winged helix DNA-binding domain"/>
    <property type="match status" value="1"/>
</dbReference>
<dbReference type="Gene3D" id="1.10.1740.10">
    <property type="match status" value="1"/>
</dbReference>
<dbReference type="SUPFAM" id="SSF88659">
    <property type="entry name" value="Sigma3 and sigma4 domains of RNA polymerase sigma factors"/>
    <property type="match status" value="1"/>
</dbReference>
<dbReference type="PANTHER" id="PTHR43133:SF63">
    <property type="entry name" value="RNA POLYMERASE SIGMA FACTOR FECI-RELATED"/>
    <property type="match status" value="1"/>
</dbReference>
<name>A0ABY4X9P4_9SPHN</name>
<dbReference type="SUPFAM" id="SSF88946">
    <property type="entry name" value="Sigma2 domain of RNA polymerase sigma factors"/>
    <property type="match status" value="1"/>
</dbReference>
<dbReference type="Pfam" id="PF04542">
    <property type="entry name" value="Sigma70_r2"/>
    <property type="match status" value="1"/>
</dbReference>
<dbReference type="InterPro" id="IPR007627">
    <property type="entry name" value="RNA_pol_sigma70_r2"/>
</dbReference>
<evidence type="ECO:0000259" key="5">
    <source>
        <dbReference type="Pfam" id="PF04542"/>
    </source>
</evidence>
<evidence type="ECO:0000313" key="7">
    <source>
        <dbReference type="EMBL" id="USI73415.1"/>
    </source>
</evidence>
<organism evidence="7 8">
    <name type="scientific">Sphingomonas morindae</name>
    <dbReference type="NCBI Taxonomy" id="1541170"/>
    <lineage>
        <taxon>Bacteria</taxon>
        <taxon>Pseudomonadati</taxon>
        <taxon>Pseudomonadota</taxon>
        <taxon>Alphaproteobacteria</taxon>
        <taxon>Sphingomonadales</taxon>
        <taxon>Sphingomonadaceae</taxon>
        <taxon>Sphingomonas</taxon>
    </lineage>
</organism>
<feature type="domain" description="RNA polymerase sigma-70 region 2" evidence="5">
    <location>
        <begin position="10"/>
        <end position="71"/>
    </location>
</feature>
<evidence type="ECO:0000256" key="4">
    <source>
        <dbReference type="ARBA" id="ARBA00023163"/>
    </source>
</evidence>
<dbReference type="EMBL" id="CP084930">
    <property type="protein sequence ID" value="USI73415.1"/>
    <property type="molecule type" value="Genomic_DNA"/>
</dbReference>
<reference evidence="7" key="1">
    <citation type="journal article" date="2022" name="Toxins">
        <title>Genomic Analysis of Sphingopyxis sp. USTB-05 for Biodegrading Cyanobacterial Hepatotoxins.</title>
        <authorList>
            <person name="Liu C."/>
            <person name="Xu Q."/>
            <person name="Zhao Z."/>
            <person name="Zhang H."/>
            <person name="Liu X."/>
            <person name="Yin C."/>
            <person name="Liu Y."/>
            <person name="Yan H."/>
        </authorList>
    </citation>
    <scope>NUCLEOTIDE SEQUENCE</scope>
    <source>
        <strain evidence="7">NBD5</strain>
    </source>
</reference>
<dbReference type="InterPro" id="IPR036388">
    <property type="entry name" value="WH-like_DNA-bd_sf"/>
</dbReference>
<evidence type="ECO:0000256" key="3">
    <source>
        <dbReference type="ARBA" id="ARBA00023082"/>
    </source>
</evidence>
<comment type="similarity">
    <text evidence="1">Belongs to the sigma-70 factor family. ECF subfamily.</text>
</comment>
<dbReference type="InterPro" id="IPR039425">
    <property type="entry name" value="RNA_pol_sigma-70-like"/>
</dbReference>
<dbReference type="InterPro" id="IPR014284">
    <property type="entry name" value="RNA_pol_sigma-70_dom"/>
</dbReference>
<evidence type="ECO:0000259" key="6">
    <source>
        <dbReference type="Pfam" id="PF08281"/>
    </source>
</evidence>
<dbReference type="InterPro" id="IPR013324">
    <property type="entry name" value="RNA_pol_sigma_r3/r4-like"/>
</dbReference>
<keyword evidence="2" id="KW-0805">Transcription regulation</keyword>
<evidence type="ECO:0000256" key="2">
    <source>
        <dbReference type="ARBA" id="ARBA00023015"/>
    </source>
</evidence>
<accession>A0ABY4X9P4</accession>
<dbReference type="InterPro" id="IPR013325">
    <property type="entry name" value="RNA_pol_sigma_r2"/>
</dbReference>
<keyword evidence="3" id="KW-0731">Sigma factor</keyword>
<keyword evidence="8" id="KW-1185">Reference proteome</keyword>
<proteinExistence type="inferred from homology"/>
<keyword evidence="4" id="KW-0804">Transcription</keyword>
<sequence length="174" mass="19316">MAGDSLAKAFEANRAALLRYVRARGAGDDADDLLQDLWLKLGGAGEVIVLDPLAYLYRMAHNLLLDRRRAALRRQRREERYGGEGDADESPSAERTLLARERLRAIEHLLAALGPRTDYIFRRFRVEGVGQRAIAQELGITVSAVEKHLQKAYRAILLAQRAEEGAADAAAVRP</sequence>
<dbReference type="Proteomes" id="UP001056937">
    <property type="component" value="Chromosome 1"/>
</dbReference>
<protein>
    <submittedName>
        <fullName evidence="7">Sigma-70 family RNA polymerase sigma factor</fullName>
    </submittedName>
</protein>
<gene>
    <name evidence="7" type="ORF">LHA26_02745</name>
</gene>
<dbReference type="RefSeq" id="WP_252167225.1">
    <property type="nucleotide sequence ID" value="NZ_CP084930.1"/>
</dbReference>